<sequence length="394" mass="41394">MSLRAALLTAALAAAPAAAPAAEDWPPPPAPGSVRVATFNASLSRAGAGLAWKAVAERQDQALAVARILLTVRPDVLLVQELDHDPEGLALAALADLLEAGVEDGPPGLAYPHRFSAPPNTGVPSGLDLDGDGAARGPDDAQGWGRFAGQYGMAVLSRLPLDVSAARTFRRLPWAAMPGALLPAEAYPAGAPARLRLSSKSHWDLPAILPDGRRLHLLASHPTPPVFDGPEDRNGRRNHDEIRFWADYLSGEGWMVDDAGRAGALPEGASAVVLGDLNADPMDGDGRREGIGALLDHPRLQDPRPRSPGGAAAAQAQGGANAGQRGDPALDTADWRDARGPGNLRVDFVLPTRDLEVAGAGVFWPAPEDPRAAWVEPGRRPVSSDHRLVWVDLR</sequence>
<keyword evidence="4" id="KW-0378">Hydrolase</keyword>
<gene>
    <name evidence="4" type="ORF">SAMN05216258_110168</name>
</gene>
<dbReference type="RefSeq" id="WP_092863452.1">
    <property type="nucleotide sequence ID" value="NZ_FOQH01000010.1"/>
</dbReference>
<organism evidence="4 5">
    <name type="scientific">Albimonas pacifica</name>
    <dbReference type="NCBI Taxonomy" id="1114924"/>
    <lineage>
        <taxon>Bacteria</taxon>
        <taxon>Pseudomonadati</taxon>
        <taxon>Pseudomonadota</taxon>
        <taxon>Alphaproteobacteria</taxon>
        <taxon>Rhodobacterales</taxon>
        <taxon>Paracoccaceae</taxon>
        <taxon>Albimonas</taxon>
    </lineage>
</organism>
<feature type="domain" description="Endonuclease/exonuclease/phosphatase" evidence="3">
    <location>
        <begin position="56"/>
        <end position="386"/>
    </location>
</feature>
<protein>
    <submittedName>
        <fullName evidence="4">Endonuclease/Exonuclease/phosphatase family protein</fullName>
    </submittedName>
</protein>
<dbReference type="STRING" id="1114924.SAMN05216258_110168"/>
<keyword evidence="2" id="KW-0732">Signal</keyword>
<dbReference type="AlphaFoldDB" id="A0A1I3LT16"/>
<keyword evidence="4" id="KW-0255">Endonuclease</keyword>
<keyword evidence="4" id="KW-0269">Exonuclease</keyword>
<feature type="signal peptide" evidence="2">
    <location>
        <begin position="1"/>
        <end position="21"/>
    </location>
</feature>
<accession>A0A1I3LT16</accession>
<reference evidence="4 5" key="1">
    <citation type="submission" date="2016-10" db="EMBL/GenBank/DDBJ databases">
        <authorList>
            <person name="de Groot N.N."/>
        </authorList>
    </citation>
    <scope>NUCLEOTIDE SEQUENCE [LARGE SCALE GENOMIC DNA]</scope>
    <source>
        <strain evidence="4 5">CGMCC 1.11030</strain>
    </source>
</reference>
<evidence type="ECO:0000313" key="4">
    <source>
        <dbReference type="EMBL" id="SFI87918.1"/>
    </source>
</evidence>
<evidence type="ECO:0000313" key="5">
    <source>
        <dbReference type="Proteomes" id="UP000199377"/>
    </source>
</evidence>
<feature type="region of interest" description="Disordered" evidence="1">
    <location>
        <begin position="297"/>
        <end position="338"/>
    </location>
</feature>
<dbReference type="GO" id="GO:0004519">
    <property type="term" value="F:endonuclease activity"/>
    <property type="evidence" value="ECO:0007669"/>
    <property type="project" value="UniProtKB-KW"/>
</dbReference>
<dbReference type="InterPro" id="IPR005135">
    <property type="entry name" value="Endo/exonuclease/phosphatase"/>
</dbReference>
<dbReference type="Proteomes" id="UP000199377">
    <property type="component" value="Unassembled WGS sequence"/>
</dbReference>
<keyword evidence="5" id="KW-1185">Reference proteome</keyword>
<dbReference type="InterPro" id="IPR036691">
    <property type="entry name" value="Endo/exonu/phosph_ase_sf"/>
</dbReference>
<name>A0A1I3LT16_9RHOB</name>
<dbReference type="EMBL" id="FOQH01000010">
    <property type="protein sequence ID" value="SFI87918.1"/>
    <property type="molecule type" value="Genomic_DNA"/>
</dbReference>
<evidence type="ECO:0000256" key="1">
    <source>
        <dbReference type="SAM" id="MobiDB-lite"/>
    </source>
</evidence>
<feature type="compositionally biased region" description="Low complexity" evidence="1">
    <location>
        <begin position="309"/>
        <end position="324"/>
    </location>
</feature>
<feature type="chain" id="PRO_5011670328" evidence="2">
    <location>
        <begin position="22"/>
        <end position="394"/>
    </location>
</feature>
<proteinExistence type="predicted"/>
<dbReference type="OrthoDB" id="292013at2"/>
<dbReference type="Gene3D" id="3.60.10.10">
    <property type="entry name" value="Endonuclease/exonuclease/phosphatase"/>
    <property type="match status" value="1"/>
</dbReference>
<keyword evidence="4" id="KW-0540">Nuclease</keyword>
<dbReference type="Pfam" id="PF03372">
    <property type="entry name" value="Exo_endo_phos"/>
    <property type="match status" value="1"/>
</dbReference>
<dbReference type="SUPFAM" id="SSF56219">
    <property type="entry name" value="DNase I-like"/>
    <property type="match status" value="1"/>
</dbReference>
<evidence type="ECO:0000259" key="3">
    <source>
        <dbReference type="Pfam" id="PF03372"/>
    </source>
</evidence>
<dbReference type="GO" id="GO:0004527">
    <property type="term" value="F:exonuclease activity"/>
    <property type="evidence" value="ECO:0007669"/>
    <property type="project" value="UniProtKB-KW"/>
</dbReference>
<evidence type="ECO:0000256" key="2">
    <source>
        <dbReference type="SAM" id="SignalP"/>
    </source>
</evidence>